<evidence type="ECO:0000256" key="8">
    <source>
        <dbReference type="ARBA" id="ARBA00023012"/>
    </source>
</evidence>
<dbReference type="SMART" id="SM00387">
    <property type="entry name" value="HATPase_c"/>
    <property type="match status" value="1"/>
</dbReference>
<proteinExistence type="predicted"/>
<dbReference type="OMA" id="KIEHGSF"/>
<dbReference type="OrthoDB" id="60033at2759"/>
<dbReference type="InterPro" id="IPR011006">
    <property type="entry name" value="CheY-like_superfamily"/>
</dbReference>
<dbReference type="Pfam" id="PF13191">
    <property type="entry name" value="AAA_16"/>
    <property type="match status" value="1"/>
</dbReference>
<dbReference type="STRING" id="1245528.M3HTG6"/>
<dbReference type="PROSITE" id="PS00675">
    <property type="entry name" value="SIGMA54_INTERACT_1"/>
    <property type="match status" value="1"/>
</dbReference>
<keyword evidence="6" id="KW-0418">Kinase</keyword>
<dbReference type="Pfam" id="PF00512">
    <property type="entry name" value="HisKA"/>
    <property type="match status" value="1"/>
</dbReference>
<dbReference type="InterPro" id="IPR003018">
    <property type="entry name" value="GAF"/>
</dbReference>
<dbReference type="InterPro" id="IPR041664">
    <property type="entry name" value="AAA_16"/>
</dbReference>
<dbReference type="GO" id="GO:1900445">
    <property type="term" value="P:positive regulation of filamentous growth of a population of unicellular organisms in response to biotic stimulus"/>
    <property type="evidence" value="ECO:0007669"/>
    <property type="project" value="UniProtKB-ARBA"/>
</dbReference>
<feature type="region of interest" description="Disordered" evidence="11">
    <location>
        <begin position="62"/>
        <end position="82"/>
    </location>
</feature>
<dbReference type="SUPFAM" id="SSF52172">
    <property type="entry name" value="CheY-like"/>
    <property type="match status" value="1"/>
</dbReference>
<evidence type="ECO:0000313" key="16">
    <source>
        <dbReference type="Proteomes" id="UP000011777"/>
    </source>
</evidence>
<keyword evidence="8" id="KW-0902">Two-component regulatory system</keyword>
<evidence type="ECO:0000256" key="3">
    <source>
        <dbReference type="ARBA" id="ARBA00022553"/>
    </source>
</evidence>
<dbReference type="PROSITE" id="PS50109">
    <property type="entry name" value="HIS_KIN"/>
    <property type="match status" value="1"/>
</dbReference>
<dbReference type="GO" id="GO:0036180">
    <property type="term" value="P:filamentous growth of a population of unicellular organisms in response to biotic stimulus"/>
    <property type="evidence" value="ECO:0007669"/>
    <property type="project" value="UniProtKB-ARBA"/>
</dbReference>
<dbReference type="PANTHER" id="PTHR45339">
    <property type="entry name" value="HYBRID SIGNAL TRANSDUCTION HISTIDINE KINASE J"/>
    <property type="match status" value="1"/>
</dbReference>
<evidence type="ECO:0000313" key="15">
    <source>
        <dbReference type="EMBL" id="EMG50912.1"/>
    </source>
</evidence>
<dbReference type="HOGENOM" id="CLU_000835_1_0_1"/>
<evidence type="ECO:0000256" key="11">
    <source>
        <dbReference type="SAM" id="MobiDB-lite"/>
    </source>
</evidence>
<dbReference type="Gene3D" id="3.30.450.40">
    <property type="match status" value="1"/>
</dbReference>
<feature type="region of interest" description="Disordered" evidence="11">
    <location>
        <begin position="1"/>
        <end position="29"/>
    </location>
</feature>
<dbReference type="InterPro" id="IPR003594">
    <property type="entry name" value="HATPase_dom"/>
</dbReference>
<evidence type="ECO:0000256" key="10">
    <source>
        <dbReference type="PROSITE-ProRule" id="PRU00169"/>
    </source>
</evidence>
<dbReference type="Gene3D" id="1.10.510.10">
    <property type="entry name" value="Transferase(Phosphotransferase) domain 1"/>
    <property type="match status" value="1"/>
</dbReference>
<evidence type="ECO:0000256" key="4">
    <source>
        <dbReference type="ARBA" id="ARBA00022679"/>
    </source>
</evidence>
<dbReference type="EMBL" id="AOGT01000081">
    <property type="protein sequence ID" value="EMG50912.1"/>
    <property type="molecule type" value="Genomic_DNA"/>
</dbReference>
<dbReference type="GO" id="GO:0071555">
    <property type="term" value="P:cell wall organization"/>
    <property type="evidence" value="ECO:0007669"/>
    <property type="project" value="UniProtKB-KW"/>
</dbReference>
<keyword evidence="5" id="KW-0547">Nucleotide-binding</keyword>
<evidence type="ECO:0000259" key="13">
    <source>
        <dbReference type="PROSITE" id="PS50109"/>
    </source>
</evidence>
<evidence type="ECO:0000256" key="5">
    <source>
        <dbReference type="ARBA" id="ARBA00022741"/>
    </source>
</evidence>
<dbReference type="EC" id="2.7.13.3" evidence="2"/>
<dbReference type="PROSITE" id="PS50011">
    <property type="entry name" value="PROTEIN_KINASE_DOM"/>
    <property type="match status" value="1"/>
</dbReference>
<dbReference type="GO" id="GO:0005524">
    <property type="term" value="F:ATP binding"/>
    <property type="evidence" value="ECO:0007669"/>
    <property type="project" value="UniProtKB-KW"/>
</dbReference>
<dbReference type="SUPFAM" id="SSF55781">
    <property type="entry name" value="GAF domain-like"/>
    <property type="match status" value="1"/>
</dbReference>
<keyword evidence="16" id="KW-1185">Reference proteome</keyword>
<comment type="caution">
    <text evidence="15">The sequence shown here is derived from an EMBL/GenBank/DDBJ whole genome shotgun (WGS) entry which is preliminary data.</text>
</comment>
<dbReference type="Gene3D" id="3.40.50.2300">
    <property type="match status" value="1"/>
</dbReference>
<dbReference type="SUPFAM" id="SSF52540">
    <property type="entry name" value="P-loop containing nucleoside triphosphate hydrolases"/>
    <property type="match status" value="1"/>
</dbReference>
<dbReference type="Gene3D" id="1.10.287.130">
    <property type="match status" value="1"/>
</dbReference>
<dbReference type="Pfam" id="PF25503">
    <property type="entry name" value="TPR_CHK1"/>
    <property type="match status" value="1"/>
</dbReference>
<feature type="domain" description="Response regulatory" evidence="14">
    <location>
        <begin position="2247"/>
        <end position="2373"/>
    </location>
</feature>
<dbReference type="Proteomes" id="UP000011777">
    <property type="component" value="Unassembled WGS sequence"/>
</dbReference>
<dbReference type="InterPro" id="IPR027417">
    <property type="entry name" value="P-loop_NTPase"/>
</dbReference>
<evidence type="ECO:0000259" key="12">
    <source>
        <dbReference type="PROSITE" id="PS50011"/>
    </source>
</evidence>
<dbReference type="InterPro" id="IPR025662">
    <property type="entry name" value="Sigma_54_int_dom_ATP-bd_1"/>
</dbReference>
<dbReference type="Pfam" id="PF00069">
    <property type="entry name" value="Pkinase"/>
    <property type="match status" value="1"/>
</dbReference>
<feature type="domain" description="Histidine kinase" evidence="13">
    <location>
        <begin position="1894"/>
        <end position="2115"/>
    </location>
</feature>
<dbReference type="SUPFAM" id="SSF55874">
    <property type="entry name" value="ATPase domain of HSP90 chaperone/DNA topoisomerase II/histidine kinase"/>
    <property type="match status" value="1"/>
</dbReference>
<dbReference type="Pfam" id="PF13185">
    <property type="entry name" value="GAF_2"/>
    <property type="match status" value="1"/>
</dbReference>
<dbReference type="InterPro" id="IPR004358">
    <property type="entry name" value="Sig_transdc_His_kin-like_C"/>
</dbReference>
<dbReference type="FunFam" id="3.30.565.10:FF:000010">
    <property type="entry name" value="Sensor histidine kinase RcsC"/>
    <property type="match status" value="1"/>
</dbReference>
<keyword evidence="9" id="KW-0961">Cell wall biogenesis/degradation</keyword>
<feature type="compositionally biased region" description="Polar residues" evidence="11">
    <location>
        <begin position="14"/>
        <end position="29"/>
    </location>
</feature>
<dbReference type="InterPro" id="IPR005467">
    <property type="entry name" value="His_kinase_dom"/>
</dbReference>
<comment type="catalytic activity">
    <reaction evidence="1">
        <text>ATP + protein L-histidine = ADP + protein N-phospho-L-histidine.</text>
        <dbReference type="EC" id="2.7.13.3"/>
    </reaction>
</comment>
<dbReference type="SMART" id="SM00220">
    <property type="entry name" value="S_TKc"/>
    <property type="match status" value="1"/>
</dbReference>
<dbReference type="InterPro" id="IPR000719">
    <property type="entry name" value="Prot_kinase_dom"/>
</dbReference>
<feature type="domain" description="Protein kinase" evidence="12">
    <location>
        <begin position="319"/>
        <end position="621"/>
    </location>
</feature>
<dbReference type="CDD" id="cd00082">
    <property type="entry name" value="HisKA"/>
    <property type="match status" value="1"/>
</dbReference>
<evidence type="ECO:0000259" key="14">
    <source>
        <dbReference type="PROSITE" id="PS50110"/>
    </source>
</evidence>
<evidence type="ECO:0000256" key="1">
    <source>
        <dbReference type="ARBA" id="ARBA00000085"/>
    </source>
</evidence>
<dbReference type="eggNOG" id="KOG0519">
    <property type="taxonomic scope" value="Eukaryota"/>
</dbReference>
<gene>
    <name evidence="15" type="ORF">G210_5930</name>
</gene>
<dbReference type="InterPro" id="IPR011009">
    <property type="entry name" value="Kinase-like_dom_sf"/>
</dbReference>
<reference evidence="15 16" key="1">
    <citation type="submission" date="2013-02" db="EMBL/GenBank/DDBJ databases">
        <title>Genome sequence of Candida maltosa Xu316, a potential industrial strain for xylitol and ethanol production.</title>
        <authorList>
            <person name="Yu J."/>
            <person name="Wang Q."/>
            <person name="Geng X."/>
            <person name="Bao W."/>
            <person name="He P."/>
            <person name="Cai J."/>
        </authorList>
    </citation>
    <scope>NUCLEOTIDE SEQUENCE [LARGE SCALE GENOMIC DNA]</scope>
    <source>
        <strain evidence="16">Xu316</strain>
    </source>
</reference>
<evidence type="ECO:0000256" key="2">
    <source>
        <dbReference type="ARBA" id="ARBA00012438"/>
    </source>
</evidence>
<organism evidence="15 16">
    <name type="scientific">Candida maltosa (strain Xu316)</name>
    <name type="common">Yeast</name>
    <dbReference type="NCBI Taxonomy" id="1245528"/>
    <lineage>
        <taxon>Eukaryota</taxon>
        <taxon>Fungi</taxon>
        <taxon>Dikarya</taxon>
        <taxon>Ascomycota</taxon>
        <taxon>Saccharomycotina</taxon>
        <taxon>Pichiomycetes</taxon>
        <taxon>Debaryomycetaceae</taxon>
        <taxon>Candida/Lodderomyces clade</taxon>
        <taxon>Candida</taxon>
    </lineage>
</organism>
<dbReference type="SMART" id="SM00448">
    <property type="entry name" value="REC"/>
    <property type="match status" value="1"/>
</dbReference>
<dbReference type="PRINTS" id="PR00344">
    <property type="entry name" value="BCTRLSENSOR"/>
</dbReference>
<accession>M3HTG6</accession>
<dbReference type="InterPro" id="IPR036890">
    <property type="entry name" value="HATPase_C_sf"/>
</dbReference>
<protein>
    <recommendedName>
        <fullName evidence="2">histidine kinase</fullName>
        <ecNumber evidence="2">2.7.13.3</ecNumber>
    </recommendedName>
</protein>
<dbReference type="CDD" id="cd16922">
    <property type="entry name" value="HATPase_EvgS-ArcB-TorS-like"/>
    <property type="match status" value="1"/>
</dbReference>
<dbReference type="SMART" id="SM00388">
    <property type="entry name" value="HisKA"/>
    <property type="match status" value="1"/>
</dbReference>
<dbReference type="GO" id="GO:0097308">
    <property type="term" value="P:cellular response to farnesol"/>
    <property type="evidence" value="ECO:0007669"/>
    <property type="project" value="UniProtKB-ARBA"/>
</dbReference>
<dbReference type="FunFam" id="1.10.287.130:FF:000002">
    <property type="entry name" value="Two-component osmosensing histidine kinase"/>
    <property type="match status" value="1"/>
</dbReference>
<sequence length="2380" mass="268339">MSTNTSTDRDESPRTSISSNSFKNGSITEVDTNDIKQSLFFVNNDSPKPKNKLPVRPTRISIPNILQNTSSTESSSEPPSALSLNLPMSPRELEFQHQQLPMTVPAIPLNEYSLDQTLSPKGIYEEGDDFNIHQSMASLMEDCSSYVSHNSNDDCSTTASSERSSKVSLGNPSYLNNINYMRSHLEYLSKNVNRNLSPPRLSPISTDSIDLMGNSIPGYTIIKKFGAEYQTNLLYKAIKDSHHVENGTLKQFVSTAGPLELNSPVLIRLSPNIYKNISVSRFLNEWYLLSGTNVVKEHRIWSNETLSNKYVSATKTRSFDKEAARKRGTLPTDIPGILYPQEVINFEMIEDDSQLKDPLEIIAEKRCALIYYDNEYKTLKDCSTDIAVEFLERQGSVSTNDSTRRSIASFDSNGSIPDSFEHFRFGGSDTNSDFIFRKLNKSVRASPKHAVKVIEILSDIIQVVETLALVHELGFVHNGITSHNLVKSMKDKDVKITGWGFAFSYHENSSYGYRKRHLNQIPDLISYMAPEVAGLINRVVDYRADFYSLGVVMYELLLGILPLNGGNAQSIVRQSTFNKPIEPSQVAPWVSANLSAVIMKLLEKNPADRYNEGYSLLHDLITVKNVYIDKLKLQDQASWNHLSKTESYSKYLVKQTSINRNKIGQSPVLKIYSRFIGREDFYSDVLCKYDEYCKGVHLLVLAGESGSGKSLILDDLHSKAVLKYDFYCTFKFTISTTENYIYKFLVDGVQKIINQILECSEEVQNSWRDLIVKNIPLDMSILFYLIPELRQLLGVKYTSIFEHKSSISGLGVEYRDDQTSRLEIKFRRIITTFYKLVASQGLTIFLDDLHWCSEESWMLFCDILDFEDSEVEDLTELNVKIVATYCTNADQLNDMNVDVNMENFLKYAAKSKMEVHKFDVPKIAREAAIDVMMESTSFSSTQYSELPREHSMMNDCIRKAYGELYDVSEGSALSMMYAIRVARLSGVSIANFPDISRHSFLENGEKTKDDILTSYLNFGSNHQARSLLEYAAIISKSTGFYLSDLVVAASLPMNEVFELLQVLVASKIIIPTSTYYKVPFHLLCSDETPFDFTDDEVWELASLCSYRFYHDSICAHVIKEMNASSKFAELSRLCGLRFYATITKEKSLNIGGYLQMTAHFRNSYTVARPEENEKYVEVLVQGGRYALSTYNTKLSQWFFEVIGELVYNLDSKTQLKAILTVAQNHFNFGEFEKCLKVLTDGEKKFKIDKLLLSLILVKVKIELGELKEAYAIGYESLKALGVPIYKDKMRNKQQLKKILGAIPLSVPEIRGILDKKHCTNSKASLIYQLISELIPPLRILEWNDEREVLVAYVASQISTHGSSPYCALIMFDFASRFVTENTPVSMIQAKEYCAVGVSLINRGAEVSLSYVQSIYNIHVCCYAAFFEPMDTVLNYLRIANDATMSDRLASDTTTDSLIAVSKYFITRMSGKVLPLKAEEQLSAKTIVSHSKDPISQLCYYVVILEDMQVNKKILTYCSKGSETEERMKSEILQHHMEQFKMWAEVNPATFSSKYLILLAMDAIRKNADKLEILDLFDESIQVAHQNKMLCDVCWNSLACARWLVMKNRSAFRIKKMAKVGLDILKRLEMKKDFDFYKLEFEDYLDDDHQEEYEWAGIKNFNNDSDDNLQTTGALSKKTSLPSSTNLATKTKTRIIEDYQSFDLGSAIRECLSISEALDEKGIATELLSAALNFSSADFGVVVTLRNEEPMLQAAGSSTAVYPLDNVPLSSRPDFCPYSLIQHVLNSGETINKDGDRIDFITRFEQNYFKTNDQSSAICIPLKHQDRILGALYLEANNNKNKSKTVFDERKRHLLKLFCYQAAVSIYKEKLINKMEIAKSAAEDATAEKASFLANMSHEIRTPFNSLLSFSIFLLDTELTTTQREYVEAIKSSAMITLNIIDGILAFSKIEHGSFTLENAPFSLNDCVESAIELGGEVALSKDIELVFFNNCPDIDTIVGDVTRFRQVVINLVGNAIKFTSAGHVSISCDAKQIDEGRYEIQVAVEDTGIGIPVSAETKVYGAFSQINSSSKREYGGSGLGLAISKRLANIMGGTLRFESEYGVGTTFYLNIGFNASLLPQAPYISHKKCLIYSKHELTAGSLRNMLEYFELNLTVVSDISKIKGLNDFDLIFVDAGLLDDLKDCKTRVILLSRFGIPLSKKMETYDTLMCPFKRSKLLKLLNKKSVVSSKITTVNSTGKLADTYPLRILLAEDNLLNYKVCSKHLEKLGYKADHAKDGIVVLEKCNALLEKNEKYDAILMDIQMPRKDGLSAAIELRESFYKMGKGDSVPLIVALTANVAGDDKQRCLEAGMVDFVSKPILPDELKRVLTKLGEMVNNPQ</sequence>
<evidence type="ECO:0000256" key="6">
    <source>
        <dbReference type="ARBA" id="ARBA00022777"/>
    </source>
</evidence>
<evidence type="ECO:0000256" key="7">
    <source>
        <dbReference type="ARBA" id="ARBA00022840"/>
    </source>
</evidence>
<dbReference type="InterPro" id="IPR001789">
    <property type="entry name" value="Sig_transdc_resp-reg_receiver"/>
</dbReference>
<dbReference type="SUPFAM" id="SSF56112">
    <property type="entry name" value="Protein kinase-like (PK-like)"/>
    <property type="match status" value="1"/>
</dbReference>
<dbReference type="InterPro" id="IPR029016">
    <property type="entry name" value="GAF-like_dom_sf"/>
</dbReference>
<keyword evidence="4" id="KW-0808">Transferase</keyword>
<feature type="modified residue" description="4-aspartylphosphate" evidence="10">
    <location>
        <position position="2301"/>
    </location>
</feature>
<dbReference type="SUPFAM" id="SSF47384">
    <property type="entry name" value="Homodimeric domain of signal transducing histidine kinase"/>
    <property type="match status" value="1"/>
</dbReference>
<feature type="compositionally biased region" description="Low complexity" evidence="11">
    <location>
        <begin position="69"/>
        <end position="80"/>
    </location>
</feature>
<evidence type="ECO:0000256" key="9">
    <source>
        <dbReference type="ARBA" id="ARBA00023316"/>
    </source>
</evidence>
<dbReference type="Pfam" id="PF02518">
    <property type="entry name" value="HATPase_c"/>
    <property type="match status" value="1"/>
</dbReference>
<dbReference type="InterPro" id="IPR003661">
    <property type="entry name" value="HisK_dim/P_dom"/>
</dbReference>
<dbReference type="InterPro" id="IPR036097">
    <property type="entry name" value="HisK_dim/P_sf"/>
</dbReference>
<dbReference type="GO" id="GO:0000155">
    <property type="term" value="F:phosphorelay sensor kinase activity"/>
    <property type="evidence" value="ECO:0007669"/>
    <property type="project" value="InterPro"/>
</dbReference>
<dbReference type="PROSITE" id="PS50110">
    <property type="entry name" value="RESPONSE_REGULATORY"/>
    <property type="match status" value="1"/>
</dbReference>
<dbReference type="GO" id="GO:0006950">
    <property type="term" value="P:response to stress"/>
    <property type="evidence" value="ECO:0007669"/>
    <property type="project" value="UniProtKB-ARBA"/>
</dbReference>
<name>M3HTG6_CANMX</name>
<dbReference type="Pfam" id="PF00072">
    <property type="entry name" value="Response_reg"/>
    <property type="match status" value="1"/>
</dbReference>
<keyword evidence="3 10" id="KW-0597">Phosphoprotein</keyword>
<dbReference type="CDD" id="cd17546">
    <property type="entry name" value="REC_hyHK_CKI1_RcsC-like"/>
    <property type="match status" value="1"/>
</dbReference>
<dbReference type="Gene3D" id="3.30.565.10">
    <property type="entry name" value="Histidine kinase-like ATPase, C-terminal domain"/>
    <property type="match status" value="1"/>
</dbReference>
<dbReference type="PANTHER" id="PTHR45339:SF1">
    <property type="entry name" value="HYBRID SIGNAL TRANSDUCTION HISTIDINE KINASE J"/>
    <property type="match status" value="1"/>
</dbReference>
<keyword evidence="7" id="KW-0067">ATP-binding</keyword>